<dbReference type="InterPro" id="IPR003961">
    <property type="entry name" value="FN3_dom"/>
</dbReference>
<keyword evidence="1" id="KW-0677">Repeat</keyword>
<reference evidence="8" key="1">
    <citation type="submission" date="2020-05" db="UniProtKB">
        <authorList>
            <consortium name="EnsemblMetazoa"/>
        </authorList>
    </citation>
    <scope>IDENTIFICATION</scope>
    <source>
        <strain evidence="8">USDA</strain>
    </source>
</reference>
<dbReference type="GO" id="GO:0030154">
    <property type="term" value="P:cell differentiation"/>
    <property type="evidence" value="ECO:0007669"/>
    <property type="project" value="UniProtKB-ARBA"/>
</dbReference>
<dbReference type="SMART" id="SM00408">
    <property type="entry name" value="IGc2"/>
    <property type="match status" value="2"/>
</dbReference>
<feature type="domain" description="Ig-like" evidence="6">
    <location>
        <begin position="338"/>
        <end position="423"/>
    </location>
</feature>
<dbReference type="CDD" id="cd00096">
    <property type="entry name" value="Ig"/>
    <property type="match status" value="1"/>
</dbReference>
<dbReference type="PANTHER" id="PTHR44170:SF6">
    <property type="entry name" value="CONTACTIN"/>
    <property type="match status" value="1"/>
</dbReference>
<feature type="region of interest" description="Disordered" evidence="3">
    <location>
        <begin position="1281"/>
        <end position="1336"/>
    </location>
</feature>
<dbReference type="GO" id="GO:0009653">
    <property type="term" value="P:anatomical structure morphogenesis"/>
    <property type="evidence" value="ECO:0007669"/>
    <property type="project" value="UniProtKB-ARBA"/>
</dbReference>
<evidence type="ECO:0000256" key="2">
    <source>
        <dbReference type="ARBA" id="ARBA00023157"/>
    </source>
</evidence>
<name>A0A1I8PTL1_STOCA</name>
<feature type="compositionally biased region" description="Basic residues" evidence="3">
    <location>
        <begin position="1215"/>
        <end position="1224"/>
    </location>
</feature>
<dbReference type="STRING" id="35570.A0A1I8PTL1"/>
<feature type="domain" description="Ig-like" evidence="6">
    <location>
        <begin position="148"/>
        <end position="239"/>
    </location>
</feature>
<dbReference type="Proteomes" id="UP000095300">
    <property type="component" value="Unassembled WGS sequence"/>
</dbReference>
<dbReference type="Gene3D" id="2.60.40.10">
    <property type="entry name" value="Immunoglobulins"/>
    <property type="match status" value="4"/>
</dbReference>
<evidence type="ECO:0000313" key="9">
    <source>
        <dbReference type="Proteomes" id="UP000095300"/>
    </source>
</evidence>
<keyword evidence="4" id="KW-0812">Transmembrane</keyword>
<feature type="region of interest" description="Disordered" evidence="3">
    <location>
        <begin position="1185"/>
        <end position="1261"/>
    </location>
</feature>
<evidence type="ECO:0000256" key="4">
    <source>
        <dbReference type="SAM" id="Phobius"/>
    </source>
</evidence>
<feature type="domain" description="Ig-like" evidence="6">
    <location>
        <begin position="257"/>
        <end position="336"/>
    </location>
</feature>
<feature type="compositionally biased region" description="Low complexity" evidence="3">
    <location>
        <begin position="1281"/>
        <end position="1323"/>
    </location>
</feature>
<dbReference type="PROSITE" id="PS50835">
    <property type="entry name" value="IG_LIKE"/>
    <property type="match status" value="4"/>
</dbReference>
<feature type="signal peptide" evidence="5">
    <location>
        <begin position="1"/>
        <end position="24"/>
    </location>
</feature>
<dbReference type="InterPro" id="IPR036179">
    <property type="entry name" value="Ig-like_dom_sf"/>
</dbReference>
<dbReference type="InterPro" id="IPR036116">
    <property type="entry name" value="FN3_sf"/>
</dbReference>
<dbReference type="SMART" id="SM00060">
    <property type="entry name" value="FN3"/>
    <property type="match status" value="1"/>
</dbReference>
<feature type="domain" description="Ig-like" evidence="6">
    <location>
        <begin position="53"/>
        <end position="144"/>
    </location>
</feature>
<evidence type="ECO:0000256" key="5">
    <source>
        <dbReference type="SAM" id="SignalP"/>
    </source>
</evidence>
<dbReference type="InterPro" id="IPR003599">
    <property type="entry name" value="Ig_sub"/>
</dbReference>
<feature type="compositionally biased region" description="Basic and acidic residues" evidence="3">
    <location>
        <begin position="1326"/>
        <end position="1336"/>
    </location>
</feature>
<gene>
    <name evidence="8" type="primary">106092859</name>
</gene>
<keyword evidence="2" id="KW-1015">Disulfide bond</keyword>
<dbReference type="CDD" id="cd00063">
    <property type="entry name" value="FN3"/>
    <property type="match status" value="1"/>
</dbReference>
<dbReference type="PROSITE" id="PS50853">
    <property type="entry name" value="FN3"/>
    <property type="match status" value="1"/>
</dbReference>
<proteinExistence type="predicted"/>
<dbReference type="InterPro" id="IPR007110">
    <property type="entry name" value="Ig-like_dom"/>
</dbReference>
<dbReference type="VEuPathDB" id="VectorBase:SCAU010970"/>
<dbReference type="Pfam" id="PF13927">
    <property type="entry name" value="Ig_3"/>
    <property type="match status" value="2"/>
</dbReference>
<feature type="transmembrane region" description="Helical" evidence="4">
    <location>
        <begin position="893"/>
        <end position="917"/>
    </location>
</feature>
<evidence type="ECO:0000259" key="6">
    <source>
        <dbReference type="PROSITE" id="PS50835"/>
    </source>
</evidence>
<feature type="compositionally biased region" description="Basic and acidic residues" evidence="3">
    <location>
        <begin position="1185"/>
        <end position="1196"/>
    </location>
</feature>
<dbReference type="SUPFAM" id="SSF48726">
    <property type="entry name" value="Immunoglobulin"/>
    <property type="match status" value="2"/>
</dbReference>
<dbReference type="GO" id="GO:0098609">
    <property type="term" value="P:cell-cell adhesion"/>
    <property type="evidence" value="ECO:0007669"/>
    <property type="project" value="TreeGrafter"/>
</dbReference>
<dbReference type="SUPFAM" id="SSF49265">
    <property type="entry name" value="Fibronectin type III"/>
    <property type="match status" value="1"/>
</dbReference>
<evidence type="ECO:0000256" key="1">
    <source>
        <dbReference type="ARBA" id="ARBA00022737"/>
    </source>
</evidence>
<evidence type="ECO:0000259" key="7">
    <source>
        <dbReference type="PROSITE" id="PS50853"/>
    </source>
</evidence>
<keyword evidence="9" id="KW-1185">Reference proteome</keyword>
<keyword evidence="4" id="KW-0472">Membrane</keyword>
<dbReference type="InterPro" id="IPR003598">
    <property type="entry name" value="Ig_sub2"/>
</dbReference>
<sequence>MAMFYPTSHRRLAFTLLRIVLLLGEFNNWTKVKLKVNGNSAQSQRPFLQIESPSITRLVLTKPHLPHYLSCKATIDESYYQNETNYFYTWFFNDNILKSLPRKLNDYYVYRNGTLRLPPAEKVSGVYRCKINANETAVISESITVEYPVLKRRPANINLTAFTGLTYTLNCPVYSVPPANVTWFYGNVSLSKISNDNSFLLLSNGSLVLRKAKERDAGKYKCVAHNNFTSKTHRQFWMTLNVVHGEGRTLNNAQLIPHLQNSTLFVPTGGDLNLSCCALTDDATIEWWFQQTFNSPWIRLANNSKEYHIRSSINQYEGYYTCSTAYSNQTFHVIVTTPPLVLQELPIVDGIIASSITYQCLVTGNPRPIITWYHNGAQFSSSFTRYINGNELMIPSFDPEENGIYQCFARNVAGEVYTAGEIRLRNRGDEKPNPLRNIRCFAHTFNSVNVTFEAEGTVNLFVAHIVQTNPFRWISPYSPMKLNASYIIIDKHLPYIKPFELITRVLMTTSEISMGNNQTQHTIQSTLRSLPVTCCTQGLPPRILHFGNDTFVTWSITDFNNKKYFIIQFAINFTQPHPEELFRPHLMGTLQHVNLTLQDISQKLTSIEPVNQLEAKRILKNAITSYSDNDASIANDLEPDEDIYSLVLHANVTGLMLSNFTRLKLRVLVITSDNENLAQDFRYVEWKTVFNDTGEFIATPYHLTIVESRMLLFHFQDSFNESCVQVCHLQLQYPHIVKEERKCDKRVIVNSELEVTKLRPQTHYSFHFSSCDTNLFYGQLSVVTLPDPPGTISNQKVTRHNGLKLNWDPPLQPNGKIHHYNILWTLGNVTHETNVMECSVCFYKFPNISEEAKINISVRVVGETGVGAPISIDLRNINHRSLEIESSNSSAEVYSGIAIGSLLSILCIFGFALLIMFQRKRFKARQHGPTHLSTPTDIHFGNLSNIGLPSGSAGGLSSNTMPPDSHEMQTLIPKAMARHIDILASDRALYETTQLANGNAYIVRPSLENMVDSSNTSVLSGFYVGAEHNLSSIPLCQISPQKKNKGANAMLANSECNQQKPFFIPFKNTAGPSIVGLVTQKQSSSSFAANSSVPPNSISLATVAGDSIPTVFGGTLRSSNLSRSNSNGSSATNSIKSKQFHANFPKHSTSIDGICLLDEEEAAATITPTTDSDVTGEVLRNGFHMNEELPRSHDMPLQKNSTFRRSSSPPSSSKHSNHNNHNNHKSSNNVNHNNKKSTNLCKKKPQQPSLELTATTLTTKSTNARPKSTAFIVPATGSSASLATTNASSSSSLSNAHPKSSRTNTTTLTTTLNPTTLKSKSSLETNFRHPNMDPNG</sequence>
<protein>
    <submittedName>
        <fullName evidence="8">Uncharacterized protein</fullName>
    </submittedName>
</protein>
<feature type="chain" id="PRO_5009327308" evidence="5">
    <location>
        <begin position="25"/>
        <end position="1336"/>
    </location>
</feature>
<dbReference type="PANTHER" id="PTHR44170">
    <property type="entry name" value="PROTEIN SIDEKICK"/>
    <property type="match status" value="1"/>
</dbReference>
<dbReference type="SMART" id="SM00409">
    <property type="entry name" value="IG"/>
    <property type="match status" value="4"/>
</dbReference>
<evidence type="ECO:0000256" key="3">
    <source>
        <dbReference type="SAM" id="MobiDB-lite"/>
    </source>
</evidence>
<dbReference type="GO" id="GO:0016020">
    <property type="term" value="C:membrane"/>
    <property type="evidence" value="ECO:0007669"/>
    <property type="project" value="UniProtKB-SubCell"/>
</dbReference>
<dbReference type="InterPro" id="IPR013783">
    <property type="entry name" value="Ig-like_fold"/>
</dbReference>
<keyword evidence="4" id="KW-1133">Transmembrane helix</keyword>
<feature type="domain" description="Fibronectin type-III" evidence="7">
    <location>
        <begin position="788"/>
        <end position="880"/>
    </location>
</feature>
<accession>A0A1I8PTL1</accession>
<evidence type="ECO:0000313" key="8">
    <source>
        <dbReference type="EnsemblMetazoa" id="SCAU010970-PA"/>
    </source>
</evidence>
<dbReference type="OrthoDB" id="438268at2759"/>
<keyword evidence="5" id="KW-0732">Signal</keyword>
<feature type="compositionally biased region" description="Low complexity" evidence="3">
    <location>
        <begin position="1250"/>
        <end position="1261"/>
    </location>
</feature>
<organism evidence="8 9">
    <name type="scientific">Stomoxys calcitrans</name>
    <name type="common">Stable fly</name>
    <name type="synonym">Conops calcitrans</name>
    <dbReference type="NCBI Taxonomy" id="35570"/>
    <lineage>
        <taxon>Eukaryota</taxon>
        <taxon>Metazoa</taxon>
        <taxon>Ecdysozoa</taxon>
        <taxon>Arthropoda</taxon>
        <taxon>Hexapoda</taxon>
        <taxon>Insecta</taxon>
        <taxon>Pterygota</taxon>
        <taxon>Neoptera</taxon>
        <taxon>Endopterygota</taxon>
        <taxon>Diptera</taxon>
        <taxon>Brachycera</taxon>
        <taxon>Muscomorpha</taxon>
        <taxon>Muscoidea</taxon>
        <taxon>Muscidae</taxon>
        <taxon>Stomoxys</taxon>
    </lineage>
</organism>
<dbReference type="EnsemblMetazoa" id="SCAU010970-RA">
    <property type="protein sequence ID" value="SCAU010970-PA"/>
    <property type="gene ID" value="SCAU010970"/>
</dbReference>